<proteinExistence type="predicted"/>
<feature type="region of interest" description="Disordered" evidence="1">
    <location>
        <begin position="1"/>
        <end position="22"/>
    </location>
</feature>
<sequence length="72" mass="8311">MNSELDVLNTGAIHRNRPGGEGLVRSRSETRYVRGWLKRKRSRKAPVRDLNSLKLISWVDTKSLTKSWSTFP</sequence>
<evidence type="ECO:0000313" key="3">
    <source>
        <dbReference type="Proteomes" id="UP000670092"/>
    </source>
</evidence>
<dbReference type="Proteomes" id="UP000670092">
    <property type="component" value="Unassembled WGS sequence"/>
</dbReference>
<name>A0A8H7Z240_AJECA</name>
<comment type="caution">
    <text evidence="2">The sequence shown here is derived from an EMBL/GenBank/DDBJ whole genome shotgun (WGS) entry which is preliminary data.</text>
</comment>
<accession>A0A8H7Z240</accession>
<dbReference type="VEuPathDB" id="FungiDB:I7I52_00474"/>
<gene>
    <name evidence="2" type="ORF">I7I52_00474</name>
</gene>
<dbReference type="AlphaFoldDB" id="A0A8H7Z240"/>
<evidence type="ECO:0000256" key="1">
    <source>
        <dbReference type="SAM" id="MobiDB-lite"/>
    </source>
</evidence>
<dbReference type="EMBL" id="JAEVHI010000001">
    <property type="protein sequence ID" value="KAG5302739.1"/>
    <property type="molecule type" value="Genomic_DNA"/>
</dbReference>
<protein>
    <submittedName>
        <fullName evidence="2">Uncharacterized protein</fullName>
    </submittedName>
</protein>
<reference evidence="2 3" key="1">
    <citation type="submission" date="2021-01" db="EMBL/GenBank/DDBJ databases">
        <title>Chromosome-level genome assembly of a human fungal pathogen reveals clustering of transcriptionally co-regulated genes.</title>
        <authorList>
            <person name="Voorhies M."/>
            <person name="Cohen S."/>
            <person name="Shea T.P."/>
            <person name="Petrus S."/>
            <person name="Munoz J.F."/>
            <person name="Poplawski S."/>
            <person name="Goldman W.E."/>
            <person name="Michael T."/>
            <person name="Cuomo C.A."/>
            <person name="Sil A."/>
            <person name="Beyhan S."/>
        </authorList>
    </citation>
    <scope>NUCLEOTIDE SEQUENCE [LARGE SCALE GENOMIC DNA]</scope>
    <source>
        <strain evidence="2 3">G184AR</strain>
    </source>
</reference>
<evidence type="ECO:0000313" key="2">
    <source>
        <dbReference type="EMBL" id="KAG5302739.1"/>
    </source>
</evidence>
<organism evidence="2 3">
    <name type="scientific">Ajellomyces capsulatus</name>
    <name type="common">Darling's disease fungus</name>
    <name type="synonym">Histoplasma capsulatum</name>
    <dbReference type="NCBI Taxonomy" id="5037"/>
    <lineage>
        <taxon>Eukaryota</taxon>
        <taxon>Fungi</taxon>
        <taxon>Dikarya</taxon>
        <taxon>Ascomycota</taxon>
        <taxon>Pezizomycotina</taxon>
        <taxon>Eurotiomycetes</taxon>
        <taxon>Eurotiomycetidae</taxon>
        <taxon>Onygenales</taxon>
        <taxon>Ajellomycetaceae</taxon>
        <taxon>Histoplasma</taxon>
    </lineage>
</organism>